<dbReference type="AlphaFoldDB" id="A0A8X6JDT8"/>
<evidence type="ECO:0000313" key="1">
    <source>
        <dbReference type="EMBL" id="GFS61993.1"/>
    </source>
</evidence>
<evidence type="ECO:0000313" key="2">
    <source>
        <dbReference type="Proteomes" id="UP000887013"/>
    </source>
</evidence>
<sequence length="74" mass="7935">ASPAITLPLPCPDSPPCSSAMLINITNTSSCTIIVRPLKVIHLVQPESGYGLFPNGVRIILKTIDCRPCTFENV</sequence>
<gene>
    <name evidence="1" type="ORF">NPIL_325141</name>
</gene>
<dbReference type="Proteomes" id="UP000887013">
    <property type="component" value="Unassembled WGS sequence"/>
</dbReference>
<protein>
    <submittedName>
        <fullName evidence="1">Uncharacterized protein</fullName>
    </submittedName>
</protein>
<dbReference type="EMBL" id="BMAW01047638">
    <property type="protein sequence ID" value="GFS61993.1"/>
    <property type="molecule type" value="Genomic_DNA"/>
</dbReference>
<keyword evidence="2" id="KW-1185">Reference proteome</keyword>
<accession>A0A8X6JDT8</accession>
<name>A0A8X6JDT8_NEPPI</name>
<comment type="caution">
    <text evidence="1">The sequence shown here is derived from an EMBL/GenBank/DDBJ whole genome shotgun (WGS) entry which is preliminary data.</text>
</comment>
<feature type="non-terminal residue" evidence="1">
    <location>
        <position position="1"/>
    </location>
</feature>
<organism evidence="1 2">
    <name type="scientific">Nephila pilipes</name>
    <name type="common">Giant wood spider</name>
    <name type="synonym">Nephila maculata</name>
    <dbReference type="NCBI Taxonomy" id="299642"/>
    <lineage>
        <taxon>Eukaryota</taxon>
        <taxon>Metazoa</taxon>
        <taxon>Ecdysozoa</taxon>
        <taxon>Arthropoda</taxon>
        <taxon>Chelicerata</taxon>
        <taxon>Arachnida</taxon>
        <taxon>Araneae</taxon>
        <taxon>Araneomorphae</taxon>
        <taxon>Entelegynae</taxon>
        <taxon>Araneoidea</taxon>
        <taxon>Nephilidae</taxon>
        <taxon>Nephila</taxon>
    </lineage>
</organism>
<reference evidence="1" key="1">
    <citation type="submission" date="2020-08" db="EMBL/GenBank/DDBJ databases">
        <title>Multicomponent nature underlies the extraordinary mechanical properties of spider dragline silk.</title>
        <authorList>
            <person name="Kono N."/>
            <person name="Nakamura H."/>
            <person name="Mori M."/>
            <person name="Yoshida Y."/>
            <person name="Ohtoshi R."/>
            <person name="Malay A.D."/>
            <person name="Moran D.A.P."/>
            <person name="Tomita M."/>
            <person name="Numata K."/>
            <person name="Arakawa K."/>
        </authorList>
    </citation>
    <scope>NUCLEOTIDE SEQUENCE</scope>
</reference>
<proteinExistence type="predicted"/>